<dbReference type="EMBL" id="JAFDVH010000003">
    <property type="protein sequence ID" value="KAG7484562.1"/>
    <property type="molecule type" value="Genomic_DNA"/>
</dbReference>
<keyword evidence="6" id="KW-0560">Oxidoreductase</keyword>
<evidence type="ECO:0000256" key="6">
    <source>
        <dbReference type="ARBA" id="ARBA00023002"/>
    </source>
</evidence>
<name>A0A9D3QBU4_MEGAT</name>
<dbReference type="OrthoDB" id="8935954at2759"/>
<sequence length="322" mass="34696">MVSRPGEIPALESGGPEGLLGGMSLPIGMHRRALSYDDALEAPMSPPPSDINVNILWKRPVIPDRKFQRLTEEEEPGTTLTHRASFDATAQKPPVPVVKAKASSIIMNSLMTKQTHESIQKFEQQAGLTDTGYTPHKGLAAEETRYHRMPESLHKLKIQSGETRDEKQPSSAQSTPSSTPQTSPKQKRRGWFSQGSGPSLTGTELTGPSVSIDSLSGEGIGGSGAAVERWSAFGPRPVVQKSTTDPGTESAAAGGFALQAYKGAQKPTPMEVMKAQATRMGEDPANLRAPKMEIPNMEGKRQAPRQHKLKPRDMNVLTPSGF</sequence>
<comment type="subcellular location">
    <subcellularLocation>
        <location evidence="1">Cytoplasm</location>
    </subcellularLocation>
</comment>
<evidence type="ECO:0000256" key="7">
    <source>
        <dbReference type="SAM" id="MobiDB-lite"/>
    </source>
</evidence>
<dbReference type="InterPro" id="IPR026759">
    <property type="entry name" value="P33MONOX"/>
</dbReference>
<proteinExistence type="inferred from homology"/>
<feature type="compositionally biased region" description="Polar residues" evidence="7">
    <location>
        <begin position="193"/>
        <end position="214"/>
    </location>
</feature>
<dbReference type="GO" id="GO:0016491">
    <property type="term" value="F:oxidoreductase activity"/>
    <property type="evidence" value="ECO:0007669"/>
    <property type="project" value="UniProtKB-KW"/>
</dbReference>
<gene>
    <name evidence="8" type="ORF">MATL_G00050750</name>
</gene>
<dbReference type="Pfam" id="PF15302">
    <property type="entry name" value="P33MONOX"/>
    <property type="match status" value="1"/>
</dbReference>
<reference evidence="8" key="1">
    <citation type="submission" date="2021-01" db="EMBL/GenBank/DDBJ databases">
        <authorList>
            <person name="Zahm M."/>
            <person name="Roques C."/>
            <person name="Cabau C."/>
            <person name="Klopp C."/>
            <person name="Donnadieu C."/>
            <person name="Jouanno E."/>
            <person name="Lampietro C."/>
            <person name="Louis A."/>
            <person name="Herpin A."/>
            <person name="Echchiki A."/>
            <person name="Berthelot C."/>
            <person name="Parey E."/>
            <person name="Roest-Crollius H."/>
            <person name="Braasch I."/>
            <person name="Postlethwait J."/>
            <person name="Bobe J."/>
            <person name="Montfort J."/>
            <person name="Bouchez O."/>
            <person name="Begum T."/>
            <person name="Mejri S."/>
            <person name="Adams A."/>
            <person name="Chen W.-J."/>
            <person name="Guiguen Y."/>
        </authorList>
    </citation>
    <scope>NUCLEOTIDE SEQUENCE</scope>
    <source>
        <strain evidence="8">YG-15Mar2019-1</strain>
        <tissue evidence="8">Brain</tissue>
    </source>
</reference>
<evidence type="ECO:0000256" key="3">
    <source>
        <dbReference type="ARBA" id="ARBA00016432"/>
    </source>
</evidence>
<keyword evidence="5" id="KW-0521">NADP</keyword>
<feature type="compositionally biased region" description="Low complexity" evidence="7">
    <location>
        <begin position="169"/>
        <end position="184"/>
    </location>
</feature>
<comment type="similarity">
    <text evidence="2">Belongs to the P33MONOX family.</text>
</comment>
<dbReference type="GO" id="GO:0005737">
    <property type="term" value="C:cytoplasm"/>
    <property type="evidence" value="ECO:0007669"/>
    <property type="project" value="UniProtKB-SubCell"/>
</dbReference>
<organism evidence="8 9">
    <name type="scientific">Megalops atlanticus</name>
    <name type="common">Tarpon</name>
    <name type="synonym">Clupea gigantea</name>
    <dbReference type="NCBI Taxonomy" id="7932"/>
    <lineage>
        <taxon>Eukaryota</taxon>
        <taxon>Metazoa</taxon>
        <taxon>Chordata</taxon>
        <taxon>Craniata</taxon>
        <taxon>Vertebrata</taxon>
        <taxon>Euteleostomi</taxon>
        <taxon>Actinopterygii</taxon>
        <taxon>Neopterygii</taxon>
        <taxon>Teleostei</taxon>
        <taxon>Elopiformes</taxon>
        <taxon>Megalopidae</taxon>
        <taxon>Megalops</taxon>
    </lineage>
</organism>
<dbReference type="AlphaFoldDB" id="A0A9D3QBU4"/>
<keyword evidence="4" id="KW-0963">Cytoplasm</keyword>
<evidence type="ECO:0000256" key="4">
    <source>
        <dbReference type="ARBA" id="ARBA00022490"/>
    </source>
</evidence>
<keyword evidence="9" id="KW-1185">Reference proteome</keyword>
<feature type="region of interest" description="Disordered" evidence="7">
    <location>
        <begin position="158"/>
        <end position="223"/>
    </location>
</feature>
<accession>A0A9D3QBU4</accession>
<evidence type="ECO:0000313" key="9">
    <source>
        <dbReference type="Proteomes" id="UP001046870"/>
    </source>
</evidence>
<comment type="caution">
    <text evidence="8">The sequence shown here is derived from an EMBL/GenBank/DDBJ whole genome shotgun (WGS) entry which is preliminary data.</text>
</comment>
<dbReference type="PANTHER" id="PTHR28342:SF1">
    <property type="entry name" value="MONOOXYGENASE P33MONOX-RELATED"/>
    <property type="match status" value="1"/>
</dbReference>
<evidence type="ECO:0000256" key="5">
    <source>
        <dbReference type="ARBA" id="ARBA00022857"/>
    </source>
</evidence>
<evidence type="ECO:0000313" key="8">
    <source>
        <dbReference type="EMBL" id="KAG7484562.1"/>
    </source>
</evidence>
<dbReference type="PANTHER" id="PTHR28342">
    <property type="entry name" value="MONOOXYGENASE P33MONOX-RELATED"/>
    <property type="match status" value="1"/>
</dbReference>
<feature type="region of interest" description="Disordered" evidence="7">
    <location>
        <begin position="266"/>
        <end position="322"/>
    </location>
</feature>
<protein>
    <recommendedName>
        <fullName evidence="3">Putative monooxygenase p33MONOX</fullName>
    </recommendedName>
</protein>
<dbReference type="Proteomes" id="UP001046870">
    <property type="component" value="Chromosome 3"/>
</dbReference>
<evidence type="ECO:0000256" key="1">
    <source>
        <dbReference type="ARBA" id="ARBA00004496"/>
    </source>
</evidence>
<evidence type="ECO:0000256" key="2">
    <source>
        <dbReference type="ARBA" id="ARBA00008758"/>
    </source>
</evidence>